<keyword evidence="1 4" id="KW-0808">Transferase</keyword>
<accession>A0A2S3ULQ4</accession>
<dbReference type="InterPro" id="IPR016181">
    <property type="entry name" value="Acyl_CoA_acyltransferase"/>
</dbReference>
<gene>
    <name evidence="4" type="ORF">CLV41_11266</name>
</gene>
<evidence type="ECO:0000259" key="3">
    <source>
        <dbReference type="PROSITE" id="PS51186"/>
    </source>
</evidence>
<dbReference type="RefSeq" id="WP_103224702.1">
    <property type="nucleotide sequence ID" value="NZ_PPCN01000012.1"/>
</dbReference>
<feature type="domain" description="N-acetyltransferase" evidence="3">
    <location>
        <begin position="9"/>
        <end position="156"/>
    </location>
</feature>
<evidence type="ECO:0000256" key="1">
    <source>
        <dbReference type="ARBA" id="ARBA00022679"/>
    </source>
</evidence>
<sequence length="158" mass="17412">MSTSCHATIAVESPLSEDMRAMIGELNAILRSLTPEEANYAMNAEDMAGPETSVFVARIEGQAAACGALHRHEDGIGELKRFYARPQFRGLGLAHRILDHVTELAAREGLTDLVLETGHNYEAARRLYEQAGFTECGPVLDYPENPYSVFYTRPLRAA</sequence>
<dbReference type="InterPro" id="IPR000182">
    <property type="entry name" value="GNAT_dom"/>
</dbReference>
<organism evidence="4 5">
    <name type="scientific">Roseibium marinum</name>
    <dbReference type="NCBI Taxonomy" id="281252"/>
    <lineage>
        <taxon>Bacteria</taxon>
        <taxon>Pseudomonadati</taxon>
        <taxon>Pseudomonadota</taxon>
        <taxon>Alphaproteobacteria</taxon>
        <taxon>Hyphomicrobiales</taxon>
        <taxon>Stappiaceae</taxon>
        <taxon>Roseibium</taxon>
    </lineage>
</organism>
<proteinExistence type="predicted"/>
<dbReference type="Pfam" id="PF00583">
    <property type="entry name" value="Acetyltransf_1"/>
    <property type="match status" value="1"/>
</dbReference>
<evidence type="ECO:0000313" key="5">
    <source>
        <dbReference type="Proteomes" id="UP000236959"/>
    </source>
</evidence>
<name>A0A2S3ULQ4_9HYPH</name>
<evidence type="ECO:0000313" key="4">
    <source>
        <dbReference type="EMBL" id="POF28652.1"/>
    </source>
</evidence>
<dbReference type="InterPro" id="IPR050832">
    <property type="entry name" value="Bact_Acetyltransf"/>
</dbReference>
<dbReference type="Gene3D" id="3.40.630.30">
    <property type="match status" value="1"/>
</dbReference>
<comment type="caution">
    <text evidence="4">The sequence shown here is derived from an EMBL/GenBank/DDBJ whole genome shotgun (WGS) entry which is preliminary data.</text>
</comment>
<dbReference type="PANTHER" id="PTHR43877:SF2">
    <property type="entry name" value="AMINOALKYLPHOSPHONATE N-ACETYLTRANSFERASE-RELATED"/>
    <property type="match status" value="1"/>
</dbReference>
<keyword evidence="2" id="KW-0012">Acyltransferase</keyword>
<dbReference type="PROSITE" id="PS51186">
    <property type="entry name" value="GNAT"/>
    <property type="match status" value="1"/>
</dbReference>
<dbReference type="CDD" id="cd04301">
    <property type="entry name" value="NAT_SF"/>
    <property type="match status" value="1"/>
</dbReference>
<dbReference type="AlphaFoldDB" id="A0A2S3ULQ4"/>
<protein>
    <submittedName>
        <fullName evidence="4">Putative acetyltransferase</fullName>
    </submittedName>
</protein>
<dbReference type="SUPFAM" id="SSF55729">
    <property type="entry name" value="Acyl-CoA N-acyltransferases (Nat)"/>
    <property type="match status" value="1"/>
</dbReference>
<dbReference type="EMBL" id="PPCN01000012">
    <property type="protein sequence ID" value="POF28652.1"/>
    <property type="molecule type" value="Genomic_DNA"/>
</dbReference>
<dbReference type="Proteomes" id="UP000236959">
    <property type="component" value="Unassembled WGS sequence"/>
</dbReference>
<evidence type="ECO:0000256" key="2">
    <source>
        <dbReference type="ARBA" id="ARBA00023315"/>
    </source>
</evidence>
<reference evidence="4 5" key="1">
    <citation type="submission" date="2018-01" db="EMBL/GenBank/DDBJ databases">
        <title>Genomic Encyclopedia of Archaeal and Bacterial Type Strains, Phase II (KMG-II): from individual species to whole genera.</title>
        <authorList>
            <person name="Goeker M."/>
        </authorList>
    </citation>
    <scope>NUCLEOTIDE SEQUENCE [LARGE SCALE GENOMIC DNA]</scope>
    <source>
        <strain evidence="4 5">DSM 17023</strain>
    </source>
</reference>
<dbReference type="GO" id="GO:0016747">
    <property type="term" value="F:acyltransferase activity, transferring groups other than amino-acyl groups"/>
    <property type="evidence" value="ECO:0007669"/>
    <property type="project" value="InterPro"/>
</dbReference>
<dbReference type="OrthoDB" id="9803233at2"/>
<keyword evidence="5" id="KW-1185">Reference proteome</keyword>
<dbReference type="PANTHER" id="PTHR43877">
    <property type="entry name" value="AMINOALKYLPHOSPHONATE N-ACETYLTRANSFERASE-RELATED-RELATED"/>
    <property type="match status" value="1"/>
</dbReference>